<evidence type="ECO:0000313" key="6">
    <source>
        <dbReference type="Proteomes" id="UP001218218"/>
    </source>
</evidence>
<evidence type="ECO:0000256" key="1">
    <source>
        <dbReference type="ARBA" id="ARBA00005964"/>
    </source>
</evidence>
<reference evidence="5" key="1">
    <citation type="submission" date="2023-03" db="EMBL/GenBank/DDBJ databases">
        <title>Massive genome expansion in bonnet fungi (Mycena s.s.) driven by repeated elements and novel gene families across ecological guilds.</title>
        <authorList>
            <consortium name="Lawrence Berkeley National Laboratory"/>
            <person name="Harder C.B."/>
            <person name="Miyauchi S."/>
            <person name="Viragh M."/>
            <person name="Kuo A."/>
            <person name="Thoen E."/>
            <person name="Andreopoulos B."/>
            <person name="Lu D."/>
            <person name="Skrede I."/>
            <person name="Drula E."/>
            <person name="Henrissat B."/>
            <person name="Morin E."/>
            <person name="Kohler A."/>
            <person name="Barry K."/>
            <person name="LaButti K."/>
            <person name="Morin E."/>
            <person name="Salamov A."/>
            <person name="Lipzen A."/>
            <person name="Mereny Z."/>
            <person name="Hegedus B."/>
            <person name="Baldrian P."/>
            <person name="Stursova M."/>
            <person name="Weitz H."/>
            <person name="Taylor A."/>
            <person name="Grigoriev I.V."/>
            <person name="Nagy L.G."/>
            <person name="Martin F."/>
            <person name="Kauserud H."/>
        </authorList>
    </citation>
    <scope>NUCLEOTIDE SEQUENCE</scope>
    <source>
        <strain evidence="5">CBHHK002</strain>
    </source>
</reference>
<dbReference type="Proteomes" id="UP001218218">
    <property type="component" value="Unassembled WGS sequence"/>
</dbReference>
<dbReference type="Gene3D" id="3.40.50.1820">
    <property type="entry name" value="alpha/beta hydrolase"/>
    <property type="match status" value="1"/>
</dbReference>
<comment type="caution">
    <text evidence="5">The sequence shown here is derived from an EMBL/GenBank/DDBJ whole genome shotgun (WGS) entry which is preliminary data.</text>
</comment>
<keyword evidence="2 3" id="KW-0378">Hydrolase</keyword>
<comment type="similarity">
    <text evidence="1 3">Belongs to the type-B carboxylesterase/lipase family.</text>
</comment>
<dbReference type="EMBL" id="JARIHO010000003">
    <property type="protein sequence ID" value="KAJ7363986.1"/>
    <property type="molecule type" value="Genomic_DNA"/>
</dbReference>
<dbReference type="SUPFAM" id="SSF53474">
    <property type="entry name" value="alpha/beta-Hydrolases"/>
    <property type="match status" value="1"/>
</dbReference>
<feature type="signal peptide" evidence="3">
    <location>
        <begin position="1"/>
        <end position="20"/>
    </location>
</feature>
<dbReference type="PROSITE" id="PS00122">
    <property type="entry name" value="CARBOXYLESTERASE_B_1"/>
    <property type="match status" value="1"/>
</dbReference>
<dbReference type="PROSITE" id="PS00941">
    <property type="entry name" value="CARBOXYLESTERASE_B_2"/>
    <property type="match status" value="1"/>
</dbReference>
<proteinExistence type="inferred from homology"/>
<protein>
    <recommendedName>
        <fullName evidence="3">Carboxylic ester hydrolase</fullName>
        <ecNumber evidence="3">3.1.1.-</ecNumber>
    </recommendedName>
</protein>
<dbReference type="AlphaFoldDB" id="A0AAD7AN76"/>
<keyword evidence="6" id="KW-1185">Reference proteome</keyword>
<dbReference type="EC" id="3.1.1.-" evidence="3"/>
<dbReference type="PANTHER" id="PTHR11559">
    <property type="entry name" value="CARBOXYLESTERASE"/>
    <property type="match status" value="1"/>
</dbReference>
<dbReference type="InterPro" id="IPR029058">
    <property type="entry name" value="AB_hydrolase_fold"/>
</dbReference>
<feature type="domain" description="Carboxylesterase type B" evidence="4">
    <location>
        <begin position="48"/>
        <end position="565"/>
    </location>
</feature>
<evidence type="ECO:0000256" key="2">
    <source>
        <dbReference type="ARBA" id="ARBA00022801"/>
    </source>
</evidence>
<dbReference type="FunFam" id="3.40.50.1820:FF:000263">
    <property type="entry name" value="Carboxylic ester hydrolase"/>
    <property type="match status" value="1"/>
</dbReference>
<dbReference type="GO" id="GO:0016787">
    <property type="term" value="F:hydrolase activity"/>
    <property type="evidence" value="ECO:0007669"/>
    <property type="project" value="UniProtKB-KW"/>
</dbReference>
<organism evidence="5 6">
    <name type="scientific">Mycena albidolilacea</name>
    <dbReference type="NCBI Taxonomy" id="1033008"/>
    <lineage>
        <taxon>Eukaryota</taxon>
        <taxon>Fungi</taxon>
        <taxon>Dikarya</taxon>
        <taxon>Basidiomycota</taxon>
        <taxon>Agaricomycotina</taxon>
        <taxon>Agaricomycetes</taxon>
        <taxon>Agaricomycetidae</taxon>
        <taxon>Agaricales</taxon>
        <taxon>Marasmiineae</taxon>
        <taxon>Mycenaceae</taxon>
        <taxon>Mycena</taxon>
    </lineage>
</organism>
<accession>A0AAD7AN76</accession>
<sequence length="602" mass="66386">MFLIVAVASLLVKIIPSSVGEFQRPFKFDSPLRDGGLHPHGTSTFDQTPQVAIGRGTIIVGSVLHEAGWPRAVEAFRGIPYALPPVGDRRFRPLVPISSQGVINATRFGPRCPGKQLVQLPGSGGAESEDCLTLNVFRPEIADADSETVKWPVAVYIHGGAFNRGTAKVDGRIPVAAMHDTASMVAWSERPFVAVSFNYRIGALGFLPSNLSREEGILNLGLKDQVVVMEWVQENIHNFGGDPSQVTLFGLSAGAHSIGHHVMNLRDESPLFHRVIIESGAATSRGVYPYDAARHQVQFAEFLTEAGCADLPSAAVFPCLRARPEKDITDAQTAVFEKYNPSLRWAFQPVIDGDIISKRPIDAWASGAWNMVPIMTGFSTNEGTYYVPASMAQPDEFTDFFRVLIPRLSTADLRVIKELYPDPSTRPDSPYVDSRDLAAIGVGPQFKRVEAAYAHYAYVCPVRQTATLAAPNQKPPVYLYHWALNQTVKGGANHADHILYQTMDAAVLEYSEAQRDVAWTMHAYWTSFITTGDPNSIRGRAGDRPEWARYNTEKPRVMVFGEDNDERGGGDGLGVAAKMEEDEWSRQECKFWWTKTELSEMG</sequence>
<evidence type="ECO:0000313" key="5">
    <source>
        <dbReference type="EMBL" id="KAJ7363986.1"/>
    </source>
</evidence>
<evidence type="ECO:0000256" key="3">
    <source>
        <dbReference type="RuleBase" id="RU361235"/>
    </source>
</evidence>
<evidence type="ECO:0000259" key="4">
    <source>
        <dbReference type="Pfam" id="PF00135"/>
    </source>
</evidence>
<dbReference type="Pfam" id="PF00135">
    <property type="entry name" value="COesterase"/>
    <property type="match status" value="1"/>
</dbReference>
<dbReference type="InterPro" id="IPR019819">
    <property type="entry name" value="Carboxylesterase_B_CS"/>
</dbReference>
<gene>
    <name evidence="5" type="ORF">DFH08DRAFT_798429</name>
</gene>
<name>A0AAD7AN76_9AGAR</name>
<dbReference type="InterPro" id="IPR050309">
    <property type="entry name" value="Type-B_Carboxylest/Lipase"/>
</dbReference>
<dbReference type="InterPro" id="IPR019826">
    <property type="entry name" value="Carboxylesterase_B_AS"/>
</dbReference>
<feature type="chain" id="PRO_5041776244" description="Carboxylic ester hydrolase" evidence="3">
    <location>
        <begin position="21"/>
        <end position="602"/>
    </location>
</feature>
<keyword evidence="3" id="KW-0732">Signal</keyword>
<dbReference type="InterPro" id="IPR002018">
    <property type="entry name" value="CarbesteraseB"/>
</dbReference>